<feature type="domain" description="BACON" evidence="1">
    <location>
        <begin position="68"/>
        <end position="124"/>
    </location>
</feature>
<proteinExistence type="predicted"/>
<protein>
    <submittedName>
        <fullName evidence="2">BACON domain-containing protein</fullName>
    </submittedName>
</protein>
<organism evidence="2 3">
    <name type="scientific">Candidatus Cryptobacteroides faecavium</name>
    <dbReference type="NCBI Taxonomy" id="2840762"/>
    <lineage>
        <taxon>Bacteria</taxon>
        <taxon>Pseudomonadati</taxon>
        <taxon>Bacteroidota</taxon>
        <taxon>Bacteroidia</taxon>
        <taxon>Bacteroidales</taxon>
        <taxon>Candidatus Cryptobacteroides</taxon>
    </lineage>
</organism>
<comment type="caution">
    <text evidence="2">The sequence shown here is derived from an EMBL/GenBank/DDBJ whole genome shotgun (WGS) entry which is preliminary data.</text>
</comment>
<dbReference type="EMBL" id="JADIMB010000106">
    <property type="protein sequence ID" value="MBO8471594.1"/>
    <property type="molecule type" value="Genomic_DNA"/>
</dbReference>
<dbReference type="Gene3D" id="2.60.40.10">
    <property type="entry name" value="Immunoglobulins"/>
    <property type="match status" value="1"/>
</dbReference>
<evidence type="ECO:0000313" key="2">
    <source>
        <dbReference type="EMBL" id="MBO8471594.1"/>
    </source>
</evidence>
<dbReference type="InterPro" id="IPR024361">
    <property type="entry name" value="BACON"/>
</dbReference>
<evidence type="ECO:0000313" key="3">
    <source>
        <dbReference type="Proteomes" id="UP000823603"/>
    </source>
</evidence>
<gene>
    <name evidence="2" type="ORF">IAB82_07370</name>
</gene>
<dbReference type="AlphaFoldDB" id="A0A9D9IHH0"/>
<reference evidence="2" key="2">
    <citation type="journal article" date="2021" name="PeerJ">
        <title>Extensive microbial diversity within the chicken gut microbiome revealed by metagenomics and culture.</title>
        <authorList>
            <person name="Gilroy R."/>
            <person name="Ravi A."/>
            <person name="Getino M."/>
            <person name="Pursley I."/>
            <person name="Horton D.L."/>
            <person name="Alikhan N.F."/>
            <person name="Baker D."/>
            <person name="Gharbi K."/>
            <person name="Hall N."/>
            <person name="Watson M."/>
            <person name="Adriaenssens E.M."/>
            <person name="Foster-Nyarko E."/>
            <person name="Jarju S."/>
            <person name="Secka A."/>
            <person name="Antonio M."/>
            <person name="Oren A."/>
            <person name="Chaudhuri R.R."/>
            <person name="La Ragione R."/>
            <person name="Hildebrand F."/>
            <person name="Pallen M.J."/>
        </authorList>
    </citation>
    <scope>NUCLEOTIDE SEQUENCE</scope>
    <source>
        <strain evidence="2">B2-22910</strain>
    </source>
</reference>
<dbReference type="Proteomes" id="UP000823603">
    <property type="component" value="Unassembled WGS sequence"/>
</dbReference>
<dbReference type="CDD" id="cd14948">
    <property type="entry name" value="BACON"/>
    <property type="match status" value="1"/>
</dbReference>
<dbReference type="Pfam" id="PF13004">
    <property type="entry name" value="BACON"/>
    <property type="match status" value="1"/>
</dbReference>
<reference evidence="2" key="1">
    <citation type="submission" date="2020-10" db="EMBL/GenBank/DDBJ databases">
        <authorList>
            <person name="Gilroy R."/>
        </authorList>
    </citation>
    <scope>NUCLEOTIDE SEQUENCE</scope>
    <source>
        <strain evidence="2">B2-22910</strain>
    </source>
</reference>
<accession>A0A9D9IHH0</accession>
<name>A0A9D9IHH0_9BACT</name>
<evidence type="ECO:0000259" key="1">
    <source>
        <dbReference type="Pfam" id="PF13004"/>
    </source>
</evidence>
<dbReference type="InterPro" id="IPR013783">
    <property type="entry name" value="Ig-like_fold"/>
</dbReference>
<sequence>MRKLIATLSAAVLLTAVQTQFTGCRQLDQDELSVIDVSTGAITISGSGGSASIDVQSNAYWSVSIVDETGSTVRWVSADVTSGMGDMTLTLTADRNTTAKERKADILITTDGEDDSRTIGLTQESGVSETEGYGFPMGEMFLINEEAELSNGFIDGNSCYLDGGLIITRTGDGDSGLEFSCPCHQSATYQRGIQAYNWEQGDAWLFEIPFKTQVSGDLRFGFGSRRDNITGSNPWKFEWSTDGSEWKESGSAPVQGGSNAVWKFIDFTLDKAVPAGGKLYIRMTPSSVEIGKLGTEKKPSALFQHGITLTQAQAPLTDVPPADDKLVVFSTGFDELSGVDNASDITLSMGYFNSCYGGTYAVPDGLKDIVSVSKCLTRPGYLQIGNATGDAQGTYSVAMSGLQRMGIQRTDLKVTFKAAGYQDFGDPSTGDFTVLTDSSSGAAAENGGKTGELEVNSFREFSMKITGATPATVLTFTNLSPETRAFIDDIIIEVDGNTEYTPGTSN</sequence>